<accession>A0A0F3GY94</accession>
<feature type="transmembrane region" description="Helical" evidence="1">
    <location>
        <begin position="24"/>
        <end position="47"/>
    </location>
</feature>
<keyword evidence="1" id="KW-1133">Transmembrane helix</keyword>
<comment type="caution">
    <text evidence="2">The sequence shown here is derived from an EMBL/GenBank/DDBJ whole genome shotgun (WGS) entry which is preliminary data.</text>
</comment>
<sequence length="143" mass="16549">MIGKASSPNHDSALLVIAKDSDGFGLSINGIVLLLCGFAESGTFVLAEMLSNINRYKEHKIAIANHEITIFPIDFFYVVNYIIQKQEFFCIEAVFEFYFEVDTEKKAKIKDCMLKTFCLYDRKTRKRTDILYKIEDLIKRKKT</sequence>
<protein>
    <submittedName>
        <fullName evidence="2">Uncharacterized protein</fullName>
    </submittedName>
</protein>
<keyword evidence="3" id="KW-1185">Reference proteome</keyword>
<evidence type="ECO:0000256" key="1">
    <source>
        <dbReference type="SAM" id="Phobius"/>
    </source>
</evidence>
<dbReference type="AlphaFoldDB" id="A0A0F3GY94"/>
<proteinExistence type="predicted"/>
<evidence type="ECO:0000313" key="3">
    <source>
        <dbReference type="Proteomes" id="UP000033423"/>
    </source>
</evidence>
<dbReference type="Proteomes" id="UP000033423">
    <property type="component" value="Unassembled WGS sequence"/>
</dbReference>
<organism evidence="2 3">
    <name type="scientific">Candidatus Magnetobacterium bavaricum</name>
    <dbReference type="NCBI Taxonomy" id="29290"/>
    <lineage>
        <taxon>Bacteria</taxon>
        <taxon>Pseudomonadati</taxon>
        <taxon>Nitrospirota</taxon>
        <taxon>Thermodesulfovibrionia</taxon>
        <taxon>Thermodesulfovibrionales</taxon>
        <taxon>Candidatus Magnetobacteriaceae</taxon>
        <taxon>Candidatus Magnetobacterium</taxon>
    </lineage>
</organism>
<name>A0A0F3GY94_9BACT</name>
<keyword evidence="1" id="KW-0472">Membrane</keyword>
<gene>
    <name evidence="2" type="ORF">MBAV_000971</name>
</gene>
<reference evidence="2 3" key="1">
    <citation type="submission" date="2015-02" db="EMBL/GenBank/DDBJ databases">
        <title>Single-cell genomics of uncultivated deep-branching MTB reveals a conserved set of magnetosome genes.</title>
        <authorList>
            <person name="Kolinko S."/>
            <person name="Richter M."/>
            <person name="Glockner F.O."/>
            <person name="Brachmann A."/>
            <person name="Schuler D."/>
        </authorList>
    </citation>
    <scope>NUCLEOTIDE SEQUENCE [LARGE SCALE GENOMIC DNA]</scope>
    <source>
        <strain evidence="2">TM-1</strain>
    </source>
</reference>
<dbReference type="EMBL" id="LACI01000440">
    <property type="protein sequence ID" value="KJU86835.1"/>
    <property type="molecule type" value="Genomic_DNA"/>
</dbReference>
<keyword evidence="1" id="KW-0812">Transmembrane</keyword>
<evidence type="ECO:0000313" key="2">
    <source>
        <dbReference type="EMBL" id="KJU86835.1"/>
    </source>
</evidence>